<dbReference type="AlphaFoldDB" id="A0A2D2DW00"/>
<sequence>MRTLDGIVRAALIASALLAVQARAAEPVRLFDAAEECSEFSQAGMRECLAKKAIDSAASLKKAEARAADAISRWDEDANYIKAAQAKLRESGAAFARYRQAQCAFATSLAGGGAGNSHEISRLACVADMNAQRAMELFRETDTLAPK</sequence>
<dbReference type="Gene3D" id="1.20.1270.180">
    <property type="match status" value="1"/>
</dbReference>
<keyword evidence="1" id="KW-0732">Signal</keyword>
<evidence type="ECO:0000256" key="1">
    <source>
        <dbReference type="SAM" id="SignalP"/>
    </source>
</evidence>
<protein>
    <recommendedName>
        <fullName evidence="2">Lysozyme inhibitor LprI-like N-terminal domain-containing protein</fullName>
    </recommendedName>
</protein>
<reference evidence="3" key="1">
    <citation type="submission" date="2017-10" db="EMBL/GenBank/DDBJ databases">
        <title>Massilia psychrophilum sp. nov., a novel purple-pigmented bacterium isolated from Tianshan glacier, Xinjiang Municipality, China.</title>
        <authorList>
            <person name="Wang H."/>
        </authorList>
    </citation>
    <scope>NUCLEOTIDE SEQUENCE [LARGE SCALE GENOMIC DNA]</scope>
    <source>
        <strain evidence="3">B2</strain>
    </source>
</reference>
<feature type="chain" id="PRO_5013837324" description="Lysozyme inhibitor LprI-like N-terminal domain-containing protein" evidence="1">
    <location>
        <begin position="25"/>
        <end position="147"/>
    </location>
</feature>
<dbReference type="InterPro" id="IPR009739">
    <property type="entry name" value="LprI-like_N"/>
</dbReference>
<proteinExistence type="predicted"/>
<dbReference type="EMBL" id="CP024608">
    <property type="protein sequence ID" value="ATQ79170.1"/>
    <property type="molecule type" value="Genomic_DNA"/>
</dbReference>
<name>A0A2D2DW00_9BURK</name>
<feature type="domain" description="Lysozyme inhibitor LprI-like N-terminal" evidence="2">
    <location>
        <begin position="41"/>
        <end position="137"/>
    </location>
</feature>
<dbReference type="Pfam" id="PF07007">
    <property type="entry name" value="LprI"/>
    <property type="match status" value="1"/>
</dbReference>
<dbReference type="Proteomes" id="UP000229897">
    <property type="component" value="Chromosome"/>
</dbReference>
<evidence type="ECO:0000313" key="4">
    <source>
        <dbReference type="Proteomes" id="UP000229897"/>
    </source>
</evidence>
<keyword evidence="4" id="KW-1185">Reference proteome</keyword>
<gene>
    <name evidence="3" type="ORF">CR152_28745</name>
</gene>
<accession>A0A2D2DW00</accession>
<dbReference type="KEGG" id="mass:CR152_28745"/>
<dbReference type="OrthoDB" id="7065005at2"/>
<evidence type="ECO:0000259" key="2">
    <source>
        <dbReference type="Pfam" id="PF07007"/>
    </source>
</evidence>
<organism evidence="3 4">
    <name type="scientific">Massilia violaceinigra</name>
    <dbReference type="NCBI Taxonomy" id="2045208"/>
    <lineage>
        <taxon>Bacteria</taxon>
        <taxon>Pseudomonadati</taxon>
        <taxon>Pseudomonadota</taxon>
        <taxon>Betaproteobacteria</taxon>
        <taxon>Burkholderiales</taxon>
        <taxon>Oxalobacteraceae</taxon>
        <taxon>Telluria group</taxon>
        <taxon>Massilia</taxon>
    </lineage>
</organism>
<feature type="signal peptide" evidence="1">
    <location>
        <begin position="1"/>
        <end position="24"/>
    </location>
</feature>
<evidence type="ECO:0000313" key="3">
    <source>
        <dbReference type="EMBL" id="ATQ79170.1"/>
    </source>
</evidence>